<dbReference type="InParanoid" id="Q22YL5"/>
<dbReference type="KEGG" id="tet:TTHERM_00124060"/>
<evidence type="ECO:0000313" key="2">
    <source>
        <dbReference type="Proteomes" id="UP000009168"/>
    </source>
</evidence>
<accession>Q22YL5</accession>
<dbReference type="EMBL" id="GG662798">
    <property type="protein sequence ID" value="EAR90656.1"/>
    <property type="molecule type" value="Genomic_DNA"/>
</dbReference>
<protein>
    <submittedName>
        <fullName evidence="1">Uncharacterized protein</fullName>
    </submittedName>
</protein>
<keyword evidence="2" id="KW-1185">Reference proteome</keyword>
<dbReference type="RefSeq" id="XP_001010901.1">
    <property type="nucleotide sequence ID" value="XM_001010901.3"/>
</dbReference>
<reference evidence="2" key="1">
    <citation type="journal article" date="2006" name="PLoS Biol.">
        <title>Macronuclear genome sequence of the ciliate Tetrahymena thermophila, a model eukaryote.</title>
        <authorList>
            <person name="Eisen J.A."/>
            <person name="Coyne R.S."/>
            <person name="Wu M."/>
            <person name="Wu D."/>
            <person name="Thiagarajan M."/>
            <person name="Wortman J.R."/>
            <person name="Badger J.H."/>
            <person name="Ren Q."/>
            <person name="Amedeo P."/>
            <person name="Jones K.M."/>
            <person name="Tallon L.J."/>
            <person name="Delcher A.L."/>
            <person name="Salzberg S.L."/>
            <person name="Silva J.C."/>
            <person name="Haas B.J."/>
            <person name="Majoros W.H."/>
            <person name="Farzad M."/>
            <person name="Carlton J.M."/>
            <person name="Smith R.K. Jr."/>
            <person name="Garg J."/>
            <person name="Pearlman R.E."/>
            <person name="Karrer K.M."/>
            <person name="Sun L."/>
            <person name="Manning G."/>
            <person name="Elde N.C."/>
            <person name="Turkewitz A.P."/>
            <person name="Asai D.J."/>
            <person name="Wilkes D.E."/>
            <person name="Wang Y."/>
            <person name="Cai H."/>
            <person name="Collins K."/>
            <person name="Stewart B.A."/>
            <person name="Lee S.R."/>
            <person name="Wilamowska K."/>
            <person name="Weinberg Z."/>
            <person name="Ruzzo W.L."/>
            <person name="Wloga D."/>
            <person name="Gaertig J."/>
            <person name="Frankel J."/>
            <person name="Tsao C.-C."/>
            <person name="Gorovsky M.A."/>
            <person name="Keeling P.J."/>
            <person name="Waller R.F."/>
            <person name="Patron N.J."/>
            <person name="Cherry J.M."/>
            <person name="Stover N.A."/>
            <person name="Krieger C.J."/>
            <person name="del Toro C."/>
            <person name="Ryder H.F."/>
            <person name="Williamson S.C."/>
            <person name="Barbeau R.A."/>
            <person name="Hamilton E.P."/>
            <person name="Orias E."/>
        </authorList>
    </citation>
    <scope>NUCLEOTIDE SEQUENCE [LARGE SCALE GENOMIC DNA]</scope>
    <source>
        <strain evidence="2">SB210</strain>
    </source>
</reference>
<sequence length="347" mass="41856">MINKIFYGRSLFKSKTFKGFFRKIEDNKLFPQDTKYELIELNNQLTVDPDTVVCFRSTDQLFYKRLVEDDPIKNTPGYIAFNQHLPWFFTNYLSPEHHNYHFIFYFDEAITDIVYKKDNQFIQIAGSLDYGFYLAYHKLSLYLELHNEKQFLQSIQNEELGHSSKMRQISLLSKITSIDQLGLEDEQRVVNFQNENFCFQIEPFMQEQRSKLFLEQKTKVFKQKLSQDVSFQTKQEVAFNFEKLIYRQIYDKMLSIREQFNKKHPNEQCVILLCGKLTYNKYFRQMVKQICDKLNIKIILHEQKYHNIIPYFINQCYTFKDIQQNPQNISTFMNVSYGVHRPFQQVL</sequence>
<dbReference type="AlphaFoldDB" id="Q22YL5"/>
<name>Q22YL5_TETTS</name>
<proteinExistence type="predicted"/>
<evidence type="ECO:0000313" key="1">
    <source>
        <dbReference type="EMBL" id="EAR90656.1"/>
    </source>
</evidence>
<dbReference type="HOGENOM" id="CLU_800472_0_0_1"/>
<organism evidence="1 2">
    <name type="scientific">Tetrahymena thermophila (strain SB210)</name>
    <dbReference type="NCBI Taxonomy" id="312017"/>
    <lineage>
        <taxon>Eukaryota</taxon>
        <taxon>Sar</taxon>
        <taxon>Alveolata</taxon>
        <taxon>Ciliophora</taxon>
        <taxon>Intramacronucleata</taxon>
        <taxon>Oligohymenophorea</taxon>
        <taxon>Hymenostomatida</taxon>
        <taxon>Tetrahymenina</taxon>
        <taxon>Tetrahymenidae</taxon>
        <taxon>Tetrahymena</taxon>
    </lineage>
</organism>
<dbReference type="Proteomes" id="UP000009168">
    <property type="component" value="Unassembled WGS sequence"/>
</dbReference>
<gene>
    <name evidence="1" type="ORF">TTHERM_00124060</name>
</gene>
<dbReference type="GeneID" id="7836493"/>